<dbReference type="Pfam" id="PF08245">
    <property type="entry name" value="Mur_ligase_M"/>
    <property type="match status" value="1"/>
</dbReference>
<evidence type="ECO:0000256" key="1">
    <source>
        <dbReference type="ARBA" id="ARBA00022490"/>
    </source>
</evidence>
<dbReference type="Gene3D" id="3.40.1390.10">
    <property type="entry name" value="MurE/MurF, N-terminal domain"/>
    <property type="match status" value="1"/>
</dbReference>
<dbReference type="EC" id="6.3.2.10" evidence="10 11"/>
<dbReference type="PANTHER" id="PTHR43024">
    <property type="entry name" value="UDP-N-ACETYLMURAMOYL-TRIPEPTIDE--D-ALANYL-D-ALANINE LIGASE"/>
    <property type="match status" value="1"/>
</dbReference>
<dbReference type="InterPro" id="IPR005863">
    <property type="entry name" value="UDP-N-AcMur_synth"/>
</dbReference>
<dbReference type="UniPathway" id="UPA00219"/>
<sequence>MQPLWTFSELSAVFGVAPEGGTDQPVTGISIDTRTLQAGDLFVALKDQRDGHDFVSPAFKAGAAAALVSEGYVRRAEDGALFRVSDTLKALEALGRAARDRLSPDARVIAVTGSAGKTGTKEMLRACLSHLGVTHASEKSYNNHWGVPLTLARMPRETRFGVFEIGMNHAGEIRPLTKMVRPHAAIITTVEAVHLEHFPSVEAIADAKGEIFEGLLPGGTAIIKFDNPHAARLKAIAERLGAKAVTFGFSAGADVCGDDLVLDHDGSTLSVRLGDRRIPLRIAMPGRHIAENALAVAAAIDAIGADIETALSVLAGLQPPGGRGARSVLRLDGGEALLIDESYNANPASMRAALATLASLPRQRFPRRIAVLGDMLELGADAPGLHAGLKDAVEDAGIDVIFACGPHMKGLYDALPKSKRGGYAQTSSLLQPAVLSELRGGDAVMVKASNGTRLGAVVEALKSKYGN</sequence>
<keyword evidence="4 10" id="KW-0547">Nucleotide-binding</keyword>
<dbReference type="eggNOG" id="COG0770">
    <property type="taxonomic scope" value="Bacteria"/>
</dbReference>
<name>D8JQR2_HYPDA</name>
<keyword evidence="5 10" id="KW-0067">ATP-binding</keyword>
<dbReference type="NCBIfam" id="TIGR01143">
    <property type="entry name" value="murF"/>
    <property type="match status" value="1"/>
</dbReference>
<dbReference type="SUPFAM" id="SSF63418">
    <property type="entry name" value="MurE/MurF N-terminal domain"/>
    <property type="match status" value="1"/>
</dbReference>
<dbReference type="SUPFAM" id="SSF53623">
    <property type="entry name" value="MurD-like peptide ligases, catalytic domain"/>
    <property type="match status" value="1"/>
</dbReference>
<feature type="domain" description="Mur ligase N-terminal catalytic" evidence="12">
    <location>
        <begin position="26"/>
        <end position="71"/>
    </location>
</feature>
<keyword evidence="7 10" id="KW-0573">Peptidoglycan synthesis</keyword>
<keyword evidence="16" id="KW-1185">Reference proteome</keyword>
<dbReference type="SUPFAM" id="SSF53244">
    <property type="entry name" value="MurD-like peptide ligases, peptide-binding domain"/>
    <property type="match status" value="1"/>
</dbReference>
<evidence type="ECO:0000256" key="10">
    <source>
        <dbReference type="HAMAP-Rule" id="MF_02019"/>
    </source>
</evidence>
<dbReference type="InterPro" id="IPR051046">
    <property type="entry name" value="MurCDEF_CellWall_CoF430Synth"/>
</dbReference>
<comment type="function">
    <text evidence="10 11">Involved in cell wall formation. Catalyzes the final step in the synthesis of UDP-N-acetylmuramoyl-pentapeptide, the precursor of murein.</text>
</comment>
<dbReference type="InterPro" id="IPR036565">
    <property type="entry name" value="Mur-like_cat_sf"/>
</dbReference>
<comment type="similarity">
    <text evidence="10">Belongs to the MurCDEF family. MurF subfamily.</text>
</comment>
<dbReference type="GO" id="GO:0071555">
    <property type="term" value="P:cell wall organization"/>
    <property type="evidence" value="ECO:0007669"/>
    <property type="project" value="UniProtKB-KW"/>
</dbReference>
<evidence type="ECO:0000313" key="16">
    <source>
        <dbReference type="Proteomes" id="UP000002033"/>
    </source>
</evidence>
<evidence type="ECO:0000313" key="15">
    <source>
        <dbReference type="EMBL" id="ADJ22064.1"/>
    </source>
</evidence>
<evidence type="ECO:0000256" key="5">
    <source>
        <dbReference type="ARBA" id="ARBA00022840"/>
    </source>
</evidence>
<evidence type="ECO:0000256" key="8">
    <source>
        <dbReference type="ARBA" id="ARBA00023306"/>
    </source>
</evidence>
<dbReference type="Proteomes" id="UP000002033">
    <property type="component" value="Chromosome"/>
</dbReference>
<evidence type="ECO:0000256" key="2">
    <source>
        <dbReference type="ARBA" id="ARBA00022598"/>
    </source>
</evidence>
<proteinExistence type="inferred from homology"/>
<keyword evidence="2 10" id="KW-0436">Ligase</keyword>
<reference evidence="16" key="1">
    <citation type="journal article" date="2011" name="J. Bacteriol.">
        <title>Genome sequences of eight morphologically diverse alphaproteobacteria.</title>
        <authorList>
            <consortium name="US DOE Joint Genome Institute"/>
            <person name="Brown P.J."/>
            <person name="Kysela D.T."/>
            <person name="Buechlein A."/>
            <person name="Hemmerich C."/>
            <person name="Brun Y.V."/>
        </authorList>
    </citation>
    <scope>NUCLEOTIDE SEQUENCE [LARGE SCALE GENOMIC DNA]</scope>
    <source>
        <strain evidence="16">ATCC 51888 / DSM 1869 / NCIB 11706 / TK 0415</strain>
    </source>
</reference>
<organism evidence="15 16">
    <name type="scientific">Hyphomicrobium denitrificans (strain ATCC 51888 / DSM 1869 / NCIMB 11706 / TK 0415)</name>
    <dbReference type="NCBI Taxonomy" id="582899"/>
    <lineage>
        <taxon>Bacteria</taxon>
        <taxon>Pseudomonadati</taxon>
        <taxon>Pseudomonadota</taxon>
        <taxon>Alphaproteobacteria</taxon>
        <taxon>Hyphomicrobiales</taxon>
        <taxon>Hyphomicrobiaceae</taxon>
        <taxon>Hyphomicrobium</taxon>
    </lineage>
</organism>
<dbReference type="InterPro" id="IPR004101">
    <property type="entry name" value="Mur_ligase_C"/>
</dbReference>
<dbReference type="GO" id="GO:0005524">
    <property type="term" value="F:ATP binding"/>
    <property type="evidence" value="ECO:0007669"/>
    <property type="project" value="UniProtKB-UniRule"/>
</dbReference>
<gene>
    <name evidence="10" type="primary">murF</name>
    <name evidence="15" type="ordered locus">Hden_0239</name>
</gene>
<dbReference type="HOGENOM" id="CLU_031507_4_1_5"/>
<dbReference type="GO" id="GO:0008360">
    <property type="term" value="P:regulation of cell shape"/>
    <property type="evidence" value="ECO:0007669"/>
    <property type="project" value="UniProtKB-KW"/>
</dbReference>
<keyword evidence="9 10" id="KW-0961">Cell wall biogenesis/degradation</keyword>
<evidence type="ECO:0000259" key="14">
    <source>
        <dbReference type="Pfam" id="PF08245"/>
    </source>
</evidence>
<dbReference type="Gene3D" id="3.40.1190.10">
    <property type="entry name" value="Mur-like, catalytic domain"/>
    <property type="match status" value="1"/>
</dbReference>
<dbReference type="GO" id="GO:0009252">
    <property type="term" value="P:peptidoglycan biosynthetic process"/>
    <property type="evidence" value="ECO:0007669"/>
    <property type="project" value="UniProtKB-UniRule"/>
</dbReference>
<dbReference type="KEGG" id="hdn:Hden_0239"/>
<comment type="catalytic activity">
    <reaction evidence="10 11">
        <text>D-alanyl-D-alanine + UDP-N-acetyl-alpha-D-muramoyl-L-alanyl-gamma-D-glutamyl-meso-2,6-diaminopimelate + ATP = UDP-N-acetyl-alpha-D-muramoyl-L-alanyl-gamma-D-glutamyl-meso-2,6-diaminopimeloyl-D-alanyl-D-alanine + ADP + phosphate + H(+)</text>
        <dbReference type="Rhea" id="RHEA:28374"/>
        <dbReference type="ChEBI" id="CHEBI:15378"/>
        <dbReference type="ChEBI" id="CHEBI:30616"/>
        <dbReference type="ChEBI" id="CHEBI:43474"/>
        <dbReference type="ChEBI" id="CHEBI:57822"/>
        <dbReference type="ChEBI" id="CHEBI:61386"/>
        <dbReference type="ChEBI" id="CHEBI:83905"/>
        <dbReference type="ChEBI" id="CHEBI:456216"/>
        <dbReference type="EC" id="6.3.2.10"/>
    </reaction>
</comment>
<dbReference type="RefSeq" id="WP_013214283.1">
    <property type="nucleotide sequence ID" value="NC_014313.1"/>
</dbReference>
<dbReference type="InterPro" id="IPR035911">
    <property type="entry name" value="MurE/MurF_N"/>
</dbReference>
<accession>D8JQR2</accession>
<protein>
    <recommendedName>
        <fullName evidence="10 11">UDP-N-acetylmuramoyl-tripeptide--D-alanyl-D-alanine ligase</fullName>
        <ecNumber evidence="10 11">6.3.2.10</ecNumber>
    </recommendedName>
    <alternativeName>
        <fullName evidence="10">D-alanyl-D-alanine-adding enzyme</fullName>
    </alternativeName>
</protein>
<dbReference type="EMBL" id="CP002083">
    <property type="protein sequence ID" value="ADJ22064.1"/>
    <property type="molecule type" value="Genomic_DNA"/>
</dbReference>
<evidence type="ECO:0000256" key="7">
    <source>
        <dbReference type="ARBA" id="ARBA00022984"/>
    </source>
</evidence>
<dbReference type="Pfam" id="PF02875">
    <property type="entry name" value="Mur_ligase_C"/>
    <property type="match status" value="1"/>
</dbReference>
<evidence type="ECO:0000256" key="4">
    <source>
        <dbReference type="ARBA" id="ARBA00022741"/>
    </source>
</evidence>
<dbReference type="STRING" id="582899.Hden_0239"/>
<dbReference type="HAMAP" id="MF_02019">
    <property type="entry name" value="MurF"/>
    <property type="match status" value="1"/>
</dbReference>
<feature type="domain" description="Mur ligase C-terminal" evidence="13">
    <location>
        <begin position="338"/>
        <end position="449"/>
    </location>
</feature>
<evidence type="ECO:0000256" key="11">
    <source>
        <dbReference type="RuleBase" id="RU004136"/>
    </source>
</evidence>
<comment type="subcellular location">
    <subcellularLocation>
        <location evidence="10 11">Cytoplasm</location>
    </subcellularLocation>
</comment>
<keyword evidence="8 10" id="KW-0131">Cell cycle</keyword>
<dbReference type="AlphaFoldDB" id="D8JQR2"/>
<comment type="caution">
    <text evidence="10">Lacks conserved residue(s) required for the propagation of feature annotation.</text>
</comment>
<keyword evidence="1 10" id="KW-0963">Cytoplasm</keyword>
<comment type="pathway">
    <text evidence="10 11">Cell wall biogenesis; peptidoglycan biosynthesis.</text>
</comment>
<evidence type="ECO:0000256" key="6">
    <source>
        <dbReference type="ARBA" id="ARBA00022960"/>
    </source>
</evidence>
<dbReference type="InterPro" id="IPR036615">
    <property type="entry name" value="Mur_ligase_C_dom_sf"/>
</dbReference>
<dbReference type="GO" id="GO:0005737">
    <property type="term" value="C:cytoplasm"/>
    <property type="evidence" value="ECO:0007669"/>
    <property type="project" value="UniProtKB-SubCell"/>
</dbReference>
<dbReference type="Pfam" id="PF01225">
    <property type="entry name" value="Mur_ligase"/>
    <property type="match status" value="1"/>
</dbReference>
<dbReference type="GO" id="GO:0051301">
    <property type="term" value="P:cell division"/>
    <property type="evidence" value="ECO:0007669"/>
    <property type="project" value="UniProtKB-KW"/>
</dbReference>
<dbReference type="GO" id="GO:0047480">
    <property type="term" value="F:UDP-N-acetylmuramoyl-tripeptide-D-alanyl-D-alanine ligase activity"/>
    <property type="evidence" value="ECO:0007669"/>
    <property type="project" value="UniProtKB-UniRule"/>
</dbReference>
<feature type="domain" description="Mur ligase central" evidence="14">
    <location>
        <begin position="111"/>
        <end position="299"/>
    </location>
</feature>
<dbReference type="NCBIfam" id="NF010693">
    <property type="entry name" value="PRK14093.1"/>
    <property type="match status" value="1"/>
</dbReference>
<evidence type="ECO:0000259" key="13">
    <source>
        <dbReference type="Pfam" id="PF02875"/>
    </source>
</evidence>
<evidence type="ECO:0000256" key="9">
    <source>
        <dbReference type="ARBA" id="ARBA00023316"/>
    </source>
</evidence>
<dbReference type="InterPro" id="IPR000713">
    <property type="entry name" value="Mur_ligase_N"/>
</dbReference>
<dbReference type="PANTHER" id="PTHR43024:SF1">
    <property type="entry name" value="UDP-N-ACETYLMURAMOYL-TRIPEPTIDE--D-ALANYL-D-ALANINE LIGASE"/>
    <property type="match status" value="1"/>
</dbReference>
<evidence type="ECO:0000256" key="3">
    <source>
        <dbReference type="ARBA" id="ARBA00022618"/>
    </source>
</evidence>
<dbReference type="GO" id="GO:0008766">
    <property type="term" value="F:UDP-N-acetylmuramoylalanyl-D-glutamyl-2,6-diaminopimelate-D-alanyl-D-alanine ligase activity"/>
    <property type="evidence" value="ECO:0007669"/>
    <property type="project" value="RHEA"/>
</dbReference>
<dbReference type="OrthoDB" id="9801978at2"/>
<evidence type="ECO:0000259" key="12">
    <source>
        <dbReference type="Pfam" id="PF01225"/>
    </source>
</evidence>
<keyword evidence="6 10" id="KW-0133">Cell shape</keyword>
<dbReference type="InterPro" id="IPR013221">
    <property type="entry name" value="Mur_ligase_cen"/>
</dbReference>
<keyword evidence="3 10" id="KW-0132">Cell division</keyword>
<dbReference type="Gene3D" id="3.90.190.20">
    <property type="entry name" value="Mur ligase, C-terminal domain"/>
    <property type="match status" value="1"/>
</dbReference>